<evidence type="ECO:0000313" key="2">
    <source>
        <dbReference type="EMBL" id="ACX48203.1"/>
    </source>
</evidence>
<accession>D0E8V0</accession>
<evidence type="ECO:0000256" key="1">
    <source>
        <dbReference type="SAM" id="Phobius"/>
    </source>
</evidence>
<proteinExistence type="predicted"/>
<name>D0E8V0_9HEMI</name>
<dbReference type="AlphaFoldDB" id="D0E8V0"/>
<keyword evidence="1" id="KW-0812">Transmembrane</keyword>
<keyword evidence="1" id="KW-0472">Membrane</keyword>
<geneLocation type="mitochondrion" evidence="2"/>
<gene>
    <name evidence="2" type="primary">COI</name>
</gene>
<feature type="non-terminal residue" evidence="2">
    <location>
        <position position="1"/>
    </location>
</feature>
<organism evidence="2">
    <name type="scientific">Lepidosaphes gloverii</name>
    <dbReference type="NCBI Taxonomy" id="340579"/>
    <lineage>
        <taxon>Eukaryota</taxon>
        <taxon>Metazoa</taxon>
        <taxon>Ecdysozoa</taxon>
        <taxon>Arthropoda</taxon>
        <taxon>Hexapoda</taxon>
        <taxon>Insecta</taxon>
        <taxon>Pterygota</taxon>
        <taxon>Neoptera</taxon>
        <taxon>Paraneoptera</taxon>
        <taxon>Hemiptera</taxon>
        <taxon>Sternorrhyncha</taxon>
        <taxon>Coccoidea</taxon>
        <taxon>Diaspididae</taxon>
        <taxon>Lepidosaphes</taxon>
    </lineage>
</organism>
<dbReference type="InterPro" id="IPR036927">
    <property type="entry name" value="Cyt_c_oxase-like_su1_sf"/>
</dbReference>
<dbReference type="EMBL" id="GQ424991">
    <property type="protein sequence ID" value="ACX48203.1"/>
    <property type="molecule type" value="Genomic_DNA"/>
</dbReference>
<keyword evidence="1" id="KW-1133">Transmembrane helix</keyword>
<dbReference type="SUPFAM" id="SSF81442">
    <property type="entry name" value="Cytochrome c oxidase subunit I-like"/>
    <property type="match status" value="1"/>
</dbReference>
<keyword evidence="2" id="KW-0496">Mitochondrion</keyword>
<reference evidence="2" key="1">
    <citation type="journal article" date="2010" name="Mol. Phylogenet. Evol.">
        <title>A phylogenetic analysis of armored scale insects (Hemiptera: Diaspididae), based upon nuclear, mitochondrial, and endosymbiont gene sequences.</title>
        <authorList>
            <person name="Andersen J.C."/>
            <person name="Wu J."/>
            <person name="Gruwell M.E."/>
            <person name="Gwiazdowski R."/>
            <person name="Santana S.E."/>
            <person name="Feliciano N.M."/>
            <person name="Morse G.E."/>
            <person name="Normark B.B."/>
        </authorList>
    </citation>
    <scope>NUCLEOTIDE SEQUENCE</scope>
    <source>
        <strain evidence="2">D0266B</strain>
    </source>
</reference>
<feature type="transmembrane region" description="Helical" evidence="1">
    <location>
        <begin position="6"/>
        <end position="27"/>
    </location>
</feature>
<sequence length="67" mass="8076">LITWNIISSLGSLITIMFILIFIYLMMEMMLSKRKILMIIKCNNNEWKLNQPILSHSFLEMNFMFMK</sequence>
<protein>
    <submittedName>
        <fullName evidence="2">Cytochrome oxidase subunit I</fullName>
    </submittedName>
</protein>
<dbReference type="Gene3D" id="1.20.210.10">
    <property type="entry name" value="Cytochrome c oxidase-like, subunit I domain"/>
    <property type="match status" value="1"/>
</dbReference>